<dbReference type="AlphaFoldDB" id="A0A834CJH3"/>
<dbReference type="GO" id="GO:1900449">
    <property type="term" value="P:regulation of glutamate receptor signaling pathway"/>
    <property type="evidence" value="ECO:0007669"/>
    <property type="project" value="InterPro"/>
</dbReference>
<feature type="region of interest" description="Disordered" evidence="1">
    <location>
        <begin position="1"/>
        <end position="75"/>
    </location>
</feature>
<sequence>MGDVVMSSSPTINKPLHSENAADGGEMTDPDNICSERNTQHNITTHKWNNDRRQRNSTRRQWNSTRRQWNNTRNKWNRTRSKQFNNSCCNNTNSCSIGTKHISGNSSSSSCFFLGAQKKDGNNFEFALSGESDGYIAASVLSPFNNKEVTYICANDNNVVKFFGAILENGQLTMTNLSANSVKGKVNGNKIQCTFLATVPDTRIPLAKRARRATGVTLSVSTGAYNATSDNLGPPVRAIIAVVADLANPNTTVNNTITNSTNTTTASTTASTTTVGSLQTDISSSGCGTDKLCASEPSSCNPAAGGTCSFLSAKLKSGQIYSFELSGLSDGYIASAVSSDSTAGNGDSTYVCANNNGVVKFITATYNSNSLTETALNVTSGSTYGKINGKQIQCTFEATLPDTTTRAATYSMIIINGTYDPTTNAFGTPLVLLRTNLVNLSDPSANTTNLVSGVAPHYHPLMQALLVTIAILVLPIFGH</sequence>
<evidence type="ECO:0000256" key="1">
    <source>
        <dbReference type="SAM" id="MobiDB-lite"/>
    </source>
</evidence>
<dbReference type="GO" id="GO:0099072">
    <property type="term" value="P:regulation of postsynaptic membrane neurotransmitter receptor levels"/>
    <property type="evidence" value="ECO:0007669"/>
    <property type="project" value="TreeGrafter"/>
</dbReference>
<feature type="compositionally biased region" description="Polar residues" evidence="1">
    <location>
        <begin position="35"/>
        <end position="47"/>
    </location>
</feature>
<gene>
    <name evidence="2" type="ORF">FQA47_024582</name>
</gene>
<feature type="compositionally biased region" description="Polar residues" evidence="1">
    <location>
        <begin position="1"/>
        <end position="12"/>
    </location>
</feature>
<reference evidence="2" key="1">
    <citation type="journal article" name="BMC Genomics">
        <title>Long-read sequencing and de novo genome assembly of marine medaka (Oryzias melastigma).</title>
        <authorList>
            <person name="Liang P."/>
            <person name="Saqib H.S.A."/>
            <person name="Ni X."/>
            <person name="Shen Y."/>
        </authorList>
    </citation>
    <scope>NUCLEOTIDE SEQUENCE</scope>
    <source>
        <strain evidence="2">Bigg-433</strain>
    </source>
</reference>
<evidence type="ECO:0000313" key="2">
    <source>
        <dbReference type="EMBL" id="KAF6730660.1"/>
    </source>
</evidence>
<accession>A0A834CJH3</accession>
<evidence type="ECO:0000313" key="3">
    <source>
        <dbReference type="Proteomes" id="UP000646548"/>
    </source>
</evidence>
<protein>
    <submittedName>
        <fullName evidence="2">Putative ferric-chelate reductase 1</fullName>
    </submittedName>
</protein>
<proteinExistence type="predicted"/>
<feature type="compositionally biased region" description="Low complexity" evidence="1">
    <location>
        <begin position="65"/>
        <end position="74"/>
    </location>
</feature>
<comment type="caution">
    <text evidence="2">The sequence shown here is derived from an EMBL/GenBank/DDBJ whole genome shotgun (WGS) entry which is preliminary data.</text>
</comment>
<dbReference type="Proteomes" id="UP000646548">
    <property type="component" value="Unassembled WGS sequence"/>
</dbReference>
<dbReference type="PANTHER" id="PTHR46902">
    <property type="entry name" value="DOMON DOMAIN-CONTAINING PROTEIN FRRS1L"/>
    <property type="match status" value="1"/>
</dbReference>
<dbReference type="InterPro" id="IPR042789">
    <property type="entry name" value="FRRS1L"/>
</dbReference>
<dbReference type="PANTHER" id="PTHR46902:SF1">
    <property type="entry name" value="DOMON DOMAIN-CONTAINING PROTEIN FRRS1L"/>
    <property type="match status" value="1"/>
</dbReference>
<dbReference type="EMBL" id="WKFB01000233">
    <property type="protein sequence ID" value="KAF6730660.1"/>
    <property type="molecule type" value="Genomic_DNA"/>
</dbReference>
<organism evidence="2 3">
    <name type="scientific">Oryzias melastigma</name>
    <name type="common">Marine medaka</name>
    <dbReference type="NCBI Taxonomy" id="30732"/>
    <lineage>
        <taxon>Eukaryota</taxon>
        <taxon>Metazoa</taxon>
        <taxon>Chordata</taxon>
        <taxon>Craniata</taxon>
        <taxon>Vertebrata</taxon>
        <taxon>Euteleostomi</taxon>
        <taxon>Actinopterygii</taxon>
        <taxon>Neopterygii</taxon>
        <taxon>Teleostei</taxon>
        <taxon>Neoteleostei</taxon>
        <taxon>Acanthomorphata</taxon>
        <taxon>Ovalentaria</taxon>
        <taxon>Atherinomorphae</taxon>
        <taxon>Beloniformes</taxon>
        <taxon>Adrianichthyidae</taxon>
        <taxon>Oryziinae</taxon>
        <taxon>Oryzias</taxon>
    </lineage>
</organism>
<name>A0A834CJH3_ORYME</name>